<dbReference type="STRING" id="1424334.W822_11735"/>
<protein>
    <submittedName>
        <fullName evidence="2">Uncharacterized protein</fullName>
    </submittedName>
</protein>
<dbReference type="Proteomes" id="UP000018733">
    <property type="component" value="Unassembled WGS sequence"/>
</dbReference>
<dbReference type="AlphaFoldDB" id="V8QQ92"/>
<dbReference type="HOGENOM" id="CLU_101377_1_0_4"/>
<dbReference type="eggNOG" id="ENOG5032XQ5">
    <property type="taxonomic scope" value="Bacteria"/>
</dbReference>
<dbReference type="RefSeq" id="WP_024005313.1">
    <property type="nucleotide sequence ID" value="NZ_KI650980.1"/>
</dbReference>
<proteinExistence type="predicted"/>
<evidence type="ECO:0000256" key="1">
    <source>
        <dbReference type="SAM" id="Phobius"/>
    </source>
</evidence>
<evidence type="ECO:0000313" key="3">
    <source>
        <dbReference type="Proteomes" id="UP000018733"/>
    </source>
</evidence>
<dbReference type="Pfam" id="PF19659">
    <property type="entry name" value="DUF6162"/>
    <property type="match status" value="1"/>
</dbReference>
<name>V8QQ92_9BURK</name>
<organism evidence="2 3">
    <name type="scientific">Advenella kashmirensis W13003</name>
    <dbReference type="NCBI Taxonomy" id="1424334"/>
    <lineage>
        <taxon>Bacteria</taxon>
        <taxon>Pseudomonadati</taxon>
        <taxon>Pseudomonadota</taxon>
        <taxon>Betaproteobacteria</taxon>
        <taxon>Burkholderiales</taxon>
        <taxon>Alcaligenaceae</taxon>
    </lineage>
</organism>
<dbReference type="EMBL" id="AYXT01000010">
    <property type="protein sequence ID" value="ETF01485.1"/>
    <property type="molecule type" value="Genomic_DNA"/>
</dbReference>
<dbReference type="InterPro" id="IPR046160">
    <property type="entry name" value="DUF6162"/>
</dbReference>
<sequence length="198" mass="20994">MTVQAIRPAGAGHETAAVLGVCALIFLLAITTVILRTTTVSAPEIAASQIDARHGLTAAEQGIYADLLVAADEIAFADTAPDVETLAGQMIPPFATDASTARRGSHEWRMRQASAAVAYIGITHDPDTAGSLLLLMTRPSTSDAASDMHDHATEPVQVWLYQPGQKQTPVPSTLDHDSLTRDGWKQIVSQFDAGATRH</sequence>
<dbReference type="PATRIC" id="fig|1424334.3.peg.2364"/>
<comment type="caution">
    <text evidence="2">The sequence shown here is derived from an EMBL/GenBank/DDBJ whole genome shotgun (WGS) entry which is preliminary data.</text>
</comment>
<evidence type="ECO:0000313" key="2">
    <source>
        <dbReference type="EMBL" id="ETF01485.1"/>
    </source>
</evidence>
<feature type="transmembrane region" description="Helical" evidence="1">
    <location>
        <begin position="16"/>
        <end position="35"/>
    </location>
</feature>
<keyword evidence="1" id="KW-0472">Membrane</keyword>
<keyword evidence="1" id="KW-1133">Transmembrane helix</keyword>
<dbReference type="OrthoDB" id="8449931at2"/>
<keyword evidence="3" id="KW-1185">Reference proteome</keyword>
<reference evidence="2 3" key="1">
    <citation type="journal article" date="2014" name="Genome Announc.">
        <title>Draft Genome Sequence of Advenella kashmirensis Strain W13003, a Polycyclic Aromatic Hydrocarbon-Degrading Bacterium.</title>
        <authorList>
            <person name="Wang X."/>
            <person name="Jin D."/>
            <person name="Zhou L."/>
            <person name="Wu L."/>
            <person name="An W."/>
            <person name="Zhao L."/>
        </authorList>
    </citation>
    <scope>NUCLEOTIDE SEQUENCE [LARGE SCALE GENOMIC DNA]</scope>
    <source>
        <strain evidence="2 3">W13003</strain>
    </source>
</reference>
<keyword evidence="1" id="KW-0812">Transmembrane</keyword>
<accession>V8QQ92</accession>
<gene>
    <name evidence="2" type="ORF">W822_11735</name>
</gene>